<proteinExistence type="predicted"/>
<gene>
    <name evidence="1" type="ORF">PGT21_022611</name>
</gene>
<dbReference type="EMBL" id="VSWC01000027">
    <property type="protein sequence ID" value="KAA1110476.1"/>
    <property type="molecule type" value="Genomic_DNA"/>
</dbReference>
<evidence type="ECO:0000313" key="1">
    <source>
        <dbReference type="EMBL" id="KAA1110476.1"/>
    </source>
</evidence>
<organism evidence="1 2">
    <name type="scientific">Puccinia graminis f. sp. tritici</name>
    <dbReference type="NCBI Taxonomy" id="56615"/>
    <lineage>
        <taxon>Eukaryota</taxon>
        <taxon>Fungi</taxon>
        <taxon>Dikarya</taxon>
        <taxon>Basidiomycota</taxon>
        <taxon>Pucciniomycotina</taxon>
        <taxon>Pucciniomycetes</taxon>
        <taxon>Pucciniales</taxon>
        <taxon>Pucciniaceae</taxon>
        <taxon>Puccinia</taxon>
    </lineage>
</organism>
<comment type="caution">
    <text evidence="1">The sequence shown here is derived from an EMBL/GenBank/DDBJ whole genome shotgun (WGS) entry which is preliminary data.</text>
</comment>
<dbReference type="AlphaFoldDB" id="A0A5B0QB04"/>
<keyword evidence="2" id="KW-1185">Reference proteome</keyword>
<sequence>MVTYVARLSDQELVSFMLGRNMQDYHFLPCLNTCLGELIREPGIELRNGRLNSAIQHLFMQTAENIRSWAQKMGAENQAGSCRILGSKVEQTLSKHTMITYPSSF</sequence>
<reference evidence="1 2" key="1">
    <citation type="submission" date="2019-05" db="EMBL/GenBank/DDBJ databases">
        <title>Emergence of the Ug99 lineage of the wheat stem rust pathogen through somatic hybridization.</title>
        <authorList>
            <person name="Li F."/>
            <person name="Upadhyaya N.M."/>
            <person name="Sperschneider J."/>
            <person name="Matny O."/>
            <person name="Nguyen-Phuc H."/>
            <person name="Mago R."/>
            <person name="Raley C."/>
            <person name="Miller M.E."/>
            <person name="Silverstein K.A.T."/>
            <person name="Henningsen E."/>
            <person name="Hirsch C.D."/>
            <person name="Visser B."/>
            <person name="Pretorius Z.A."/>
            <person name="Steffenson B.J."/>
            <person name="Schwessinger B."/>
            <person name="Dodds P.N."/>
            <person name="Figueroa M."/>
        </authorList>
    </citation>
    <scope>NUCLEOTIDE SEQUENCE [LARGE SCALE GENOMIC DNA]</scope>
    <source>
        <strain evidence="1">21-0</strain>
    </source>
</reference>
<evidence type="ECO:0000313" key="2">
    <source>
        <dbReference type="Proteomes" id="UP000324748"/>
    </source>
</evidence>
<dbReference type="Proteomes" id="UP000324748">
    <property type="component" value="Unassembled WGS sequence"/>
</dbReference>
<protein>
    <submittedName>
        <fullName evidence="1">Uncharacterized protein</fullName>
    </submittedName>
</protein>
<name>A0A5B0QB04_PUCGR</name>
<accession>A0A5B0QB04</accession>